<evidence type="ECO:0000256" key="10">
    <source>
        <dbReference type="ARBA" id="ARBA00022842"/>
    </source>
</evidence>
<dbReference type="InterPro" id="IPR040442">
    <property type="entry name" value="Pyrv_kinase-like_dom_sf"/>
</dbReference>
<dbReference type="InterPro" id="IPR018209">
    <property type="entry name" value="Pyrv_Knase_AS"/>
</dbReference>
<dbReference type="InterPro" id="IPR015795">
    <property type="entry name" value="Pyrv_Knase_C"/>
</dbReference>
<keyword evidence="8 13" id="KW-0418">Kinase</keyword>
<dbReference type="InterPro" id="IPR015793">
    <property type="entry name" value="Pyrv_Knase_brl"/>
</dbReference>
<keyword evidence="9" id="KW-0067">ATP-binding</keyword>
<reference evidence="17" key="1">
    <citation type="submission" date="2025-08" db="UniProtKB">
        <authorList>
            <consortium name="RefSeq"/>
        </authorList>
    </citation>
    <scope>IDENTIFICATION</scope>
</reference>
<keyword evidence="16" id="KW-1185">Reference proteome</keyword>
<evidence type="ECO:0000256" key="13">
    <source>
        <dbReference type="RuleBase" id="RU000504"/>
    </source>
</evidence>
<dbReference type="Pfam" id="PF02887">
    <property type="entry name" value="PK_C"/>
    <property type="match status" value="1"/>
</dbReference>
<dbReference type="SUPFAM" id="SSF51621">
    <property type="entry name" value="Phosphoenolpyruvate/pyruvate domain"/>
    <property type="match status" value="1"/>
</dbReference>
<sequence>MSGSKARLEYKEEVPVTYPFAMTRGEYLSLLNIDQPPTVIRGTGIICTIGPSSQEVSVLEELIANGLNIARINFSHGSYEYHQKTIDNIRIAAKKIFPHVVGLALDTKGAEIRTGNIKNGGEVTYVKGQELKVSSDPYFKNQCSESLLFLDYPDLIHSVKRGSKIVIADGNFLLEVKDIIDNNNLLAVVLNDATIGNRKNCNLPGAVVVLPAVSEKDKQDLLFGVKNKVDMVFASFIRKASDVADVRNALGEEGKSIKVIAKIENYEGVVNIDEIIAAADGIMVARGDMGMEMPAEKVFLAQKILITRGNRAGKPVICATQMLESMIKNPRPTRAEITDVGNAVVDGADCVMLSGETTNGAYPIEAVAVMHKICRQAATVQFYKESFSEHLNKNHVTDATETTCIAAVAASFKALASAIIVLTTSGRTSWIMSKYRPQCPIIVITRNEQVARLCHLYRGLFPLVYSTPRIKTWHEDMFDRLEFAITYGKDMGFIKTGSSVVFVSGCQPGTNSTNTVQIIQVDEKPISGIRYNTNFCLI</sequence>
<evidence type="ECO:0000256" key="5">
    <source>
        <dbReference type="ARBA" id="ARBA00022679"/>
    </source>
</evidence>
<dbReference type="EC" id="2.7.1.40" evidence="4 13"/>
<dbReference type="InterPro" id="IPR015806">
    <property type="entry name" value="Pyrv_Knase_insert_dom_sf"/>
</dbReference>
<dbReference type="Pfam" id="PF00224">
    <property type="entry name" value="PK"/>
    <property type="match status" value="1"/>
</dbReference>
<dbReference type="Gene3D" id="3.40.1380.20">
    <property type="entry name" value="Pyruvate kinase, C-terminal domain"/>
    <property type="match status" value="1"/>
</dbReference>
<dbReference type="Gene3D" id="2.40.33.10">
    <property type="entry name" value="PK beta-barrel domain-like"/>
    <property type="match status" value="1"/>
</dbReference>
<dbReference type="InterPro" id="IPR011037">
    <property type="entry name" value="Pyrv_Knase-like_insert_dom_sf"/>
</dbReference>
<organism evidence="16 17">
    <name type="scientific">Hydra vulgaris</name>
    <name type="common">Hydra</name>
    <name type="synonym">Hydra attenuata</name>
    <dbReference type="NCBI Taxonomy" id="6087"/>
    <lineage>
        <taxon>Eukaryota</taxon>
        <taxon>Metazoa</taxon>
        <taxon>Cnidaria</taxon>
        <taxon>Hydrozoa</taxon>
        <taxon>Hydroidolina</taxon>
        <taxon>Anthoathecata</taxon>
        <taxon>Aplanulata</taxon>
        <taxon>Hydridae</taxon>
        <taxon>Hydra</taxon>
    </lineage>
</organism>
<dbReference type="InterPro" id="IPR001697">
    <property type="entry name" value="Pyr_Knase"/>
</dbReference>
<keyword evidence="10 13" id="KW-0460">Magnesium</keyword>
<evidence type="ECO:0000256" key="6">
    <source>
        <dbReference type="ARBA" id="ARBA00022723"/>
    </source>
</evidence>
<comment type="similarity">
    <text evidence="3 13">Belongs to the pyruvate kinase family.</text>
</comment>
<evidence type="ECO:0000256" key="11">
    <source>
        <dbReference type="ARBA" id="ARBA00023152"/>
    </source>
</evidence>
<dbReference type="GeneID" id="100198978"/>
<keyword evidence="7" id="KW-0547">Nucleotide-binding</keyword>
<evidence type="ECO:0000256" key="1">
    <source>
        <dbReference type="ARBA" id="ARBA00001958"/>
    </source>
</evidence>
<feature type="domain" description="Pyruvate kinase C-terminal" evidence="15">
    <location>
        <begin position="401"/>
        <end position="519"/>
    </location>
</feature>
<evidence type="ECO:0000259" key="15">
    <source>
        <dbReference type="Pfam" id="PF02887"/>
    </source>
</evidence>
<dbReference type="RefSeq" id="XP_065661648.1">
    <property type="nucleotide sequence ID" value="XM_065805576.1"/>
</dbReference>
<evidence type="ECO:0000256" key="2">
    <source>
        <dbReference type="ARBA" id="ARBA00004997"/>
    </source>
</evidence>
<dbReference type="PRINTS" id="PR01050">
    <property type="entry name" value="PYRUVTKNASE"/>
</dbReference>
<dbReference type="NCBIfam" id="TIGR01064">
    <property type="entry name" value="pyruv_kin"/>
    <property type="match status" value="1"/>
</dbReference>
<evidence type="ECO:0000313" key="16">
    <source>
        <dbReference type="Proteomes" id="UP001652625"/>
    </source>
</evidence>
<feature type="domain" description="Pyruvate kinase barrel" evidence="14">
    <location>
        <begin position="41"/>
        <end position="367"/>
    </location>
</feature>
<dbReference type="InterPro" id="IPR036918">
    <property type="entry name" value="Pyrv_Knase_C_sf"/>
</dbReference>
<accession>A0ABM4CIR7</accession>
<dbReference type="SUPFAM" id="SSF50800">
    <property type="entry name" value="PK beta-barrel domain-like"/>
    <property type="match status" value="1"/>
</dbReference>
<keyword evidence="12 17" id="KW-0670">Pyruvate</keyword>
<dbReference type="Gene3D" id="3.20.20.60">
    <property type="entry name" value="Phosphoenolpyruvate-binding domains"/>
    <property type="match status" value="1"/>
</dbReference>
<protein>
    <recommendedName>
        <fullName evidence="4 13">Pyruvate kinase</fullName>
        <ecNumber evidence="4 13">2.7.1.40</ecNumber>
    </recommendedName>
</protein>
<comment type="pathway">
    <text evidence="2 13">Carbohydrate degradation; glycolysis; pyruvate from D-glyceraldehyde 3-phosphate: step 5/5.</text>
</comment>
<proteinExistence type="inferred from homology"/>
<evidence type="ECO:0000256" key="8">
    <source>
        <dbReference type="ARBA" id="ARBA00022777"/>
    </source>
</evidence>
<evidence type="ECO:0000256" key="12">
    <source>
        <dbReference type="ARBA" id="ARBA00023317"/>
    </source>
</evidence>
<dbReference type="PANTHER" id="PTHR11817">
    <property type="entry name" value="PYRUVATE KINASE"/>
    <property type="match status" value="1"/>
</dbReference>
<comment type="cofactor">
    <cofactor evidence="1">
        <name>K(+)</name>
        <dbReference type="ChEBI" id="CHEBI:29103"/>
    </cofactor>
</comment>
<dbReference type="PROSITE" id="PS00110">
    <property type="entry name" value="PYRUVATE_KINASE"/>
    <property type="match status" value="1"/>
</dbReference>
<dbReference type="SUPFAM" id="SSF52935">
    <property type="entry name" value="PK C-terminal domain-like"/>
    <property type="match status" value="1"/>
</dbReference>
<dbReference type="GO" id="GO:0016301">
    <property type="term" value="F:kinase activity"/>
    <property type="evidence" value="ECO:0007669"/>
    <property type="project" value="UniProtKB-KW"/>
</dbReference>
<dbReference type="NCBIfam" id="NF004491">
    <property type="entry name" value="PRK05826.1"/>
    <property type="match status" value="1"/>
</dbReference>
<name>A0ABM4CIR7_HYDVU</name>
<keyword evidence="6" id="KW-0479">Metal-binding</keyword>
<dbReference type="InterPro" id="IPR015813">
    <property type="entry name" value="Pyrv/PenolPyrv_kinase-like_dom"/>
</dbReference>
<evidence type="ECO:0000256" key="3">
    <source>
        <dbReference type="ARBA" id="ARBA00008663"/>
    </source>
</evidence>
<comment type="catalytic activity">
    <reaction evidence="13">
        <text>pyruvate + ATP = phosphoenolpyruvate + ADP + H(+)</text>
        <dbReference type="Rhea" id="RHEA:18157"/>
        <dbReference type="ChEBI" id="CHEBI:15361"/>
        <dbReference type="ChEBI" id="CHEBI:15378"/>
        <dbReference type="ChEBI" id="CHEBI:30616"/>
        <dbReference type="ChEBI" id="CHEBI:58702"/>
        <dbReference type="ChEBI" id="CHEBI:456216"/>
        <dbReference type="EC" id="2.7.1.40"/>
    </reaction>
</comment>
<evidence type="ECO:0000256" key="7">
    <source>
        <dbReference type="ARBA" id="ARBA00022741"/>
    </source>
</evidence>
<dbReference type="NCBIfam" id="NF004978">
    <property type="entry name" value="PRK06354.1"/>
    <property type="match status" value="1"/>
</dbReference>
<gene>
    <name evidence="17" type="primary">LOC100198978</name>
</gene>
<evidence type="ECO:0000256" key="4">
    <source>
        <dbReference type="ARBA" id="ARBA00012142"/>
    </source>
</evidence>
<dbReference type="Proteomes" id="UP001652625">
    <property type="component" value="Chromosome 09"/>
</dbReference>
<evidence type="ECO:0000259" key="14">
    <source>
        <dbReference type="Pfam" id="PF00224"/>
    </source>
</evidence>
<evidence type="ECO:0000256" key="9">
    <source>
        <dbReference type="ARBA" id="ARBA00022840"/>
    </source>
</evidence>
<keyword evidence="5 13" id="KW-0808">Transferase</keyword>
<evidence type="ECO:0000313" key="17">
    <source>
        <dbReference type="RefSeq" id="XP_065661648.1"/>
    </source>
</evidence>
<keyword evidence="11 13" id="KW-0324">Glycolysis</keyword>